<feature type="compositionally biased region" description="Polar residues" evidence="1">
    <location>
        <begin position="21"/>
        <end position="49"/>
    </location>
</feature>
<accession>A0ABQ7KUZ0</accession>
<evidence type="ECO:0000313" key="2">
    <source>
        <dbReference type="EMBL" id="KAG5378248.1"/>
    </source>
</evidence>
<gene>
    <name evidence="2" type="primary">A07p009140.1_BraROA</name>
    <name evidence="2" type="ORF">IGI04_026090</name>
</gene>
<sequence length="306" mass="34191">MDICQKFPPQDIGLGHFPGYPSTQKRSTKFQTPPSTTDSRVQGSITKTSTTPVYKGSEIQIFRTLSCLRGYLLRISNSCLLECKCYSSKSMTKSRNKGQTVGEKYSGIIFLRTPSRTLTSGSPFKERSSPRDMSLDLANHNQTANLDTGRLGGWAKQLGTSQKARVACQKSGVTKGCEFPKGVSNQRVRVAKGYEHQEVRGPRGTKDRRGECSKRCLLRQVVSDPYGSVYDLLSQYKRKAGSGKEVRWAIEPDFMGRSNLNSIRLDGLVFRAIRIYSKSRGSWLNDLGYRTKPSIVESIRSILGYD</sequence>
<keyword evidence="3" id="KW-1185">Reference proteome</keyword>
<organism evidence="2 3">
    <name type="scientific">Brassica rapa subsp. trilocularis</name>
    <dbReference type="NCBI Taxonomy" id="1813537"/>
    <lineage>
        <taxon>Eukaryota</taxon>
        <taxon>Viridiplantae</taxon>
        <taxon>Streptophyta</taxon>
        <taxon>Embryophyta</taxon>
        <taxon>Tracheophyta</taxon>
        <taxon>Spermatophyta</taxon>
        <taxon>Magnoliopsida</taxon>
        <taxon>eudicotyledons</taxon>
        <taxon>Gunneridae</taxon>
        <taxon>Pentapetalae</taxon>
        <taxon>rosids</taxon>
        <taxon>malvids</taxon>
        <taxon>Brassicales</taxon>
        <taxon>Brassicaceae</taxon>
        <taxon>Brassiceae</taxon>
        <taxon>Brassica</taxon>
    </lineage>
</organism>
<protein>
    <submittedName>
        <fullName evidence="2">Uncharacterized protein</fullName>
    </submittedName>
</protein>
<evidence type="ECO:0000313" key="3">
    <source>
        <dbReference type="Proteomes" id="UP000823674"/>
    </source>
</evidence>
<reference evidence="2 3" key="1">
    <citation type="submission" date="2021-03" db="EMBL/GenBank/DDBJ databases">
        <authorList>
            <person name="King G.J."/>
            <person name="Bancroft I."/>
            <person name="Baten A."/>
            <person name="Bloomfield J."/>
            <person name="Borpatragohain P."/>
            <person name="He Z."/>
            <person name="Irish N."/>
            <person name="Irwin J."/>
            <person name="Liu K."/>
            <person name="Mauleon R.P."/>
            <person name="Moore J."/>
            <person name="Morris R."/>
            <person name="Ostergaard L."/>
            <person name="Wang B."/>
            <person name="Wells R."/>
        </authorList>
    </citation>
    <scope>NUCLEOTIDE SEQUENCE [LARGE SCALE GENOMIC DNA]</scope>
    <source>
        <strain evidence="2">R-o-18</strain>
        <tissue evidence="2">Leaf</tissue>
    </source>
</reference>
<feature type="region of interest" description="Disordered" evidence="1">
    <location>
        <begin position="15"/>
        <end position="49"/>
    </location>
</feature>
<proteinExistence type="predicted"/>
<dbReference type="EMBL" id="JADBGQ010000009">
    <property type="protein sequence ID" value="KAG5378248.1"/>
    <property type="molecule type" value="Genomic_DNA"/>
</dbReference>
<name>A0ABQ7KUZ0_BRACM</name>
<evidence type="ECO:0000256" key="1">
    <source>
        <dbReference type="SAM" id="MobiDB-lite"/>
    </source>
</evidence>
<dbReference type="Proteomes" id="UP000823674">
    <property type="component" value="Chromosome A07"/>
</dbReference>
<comment type="caution">
    <text evidence="2">The sequence shown here is derived from an EMBL/GenBank/DDBJ whole genome shotgun (WGS) entry which is preliminary data.</text>
</comment>